<dbReference type="Proteomes" id="UP000236990">
    <property type="component" value="Unassembled WGS sequence"/>
</dbReference>
<accession>A0A2S3U2V5</accession>
<evidence type="ECO:0000313" key="2">
    <source>
        <dbReference type="Proteomes" id="UP000236990"/>
    </source>
</evidence>
<name>A0A2S3U2V5_LACPN</name>
<dbReference type="AlphaFoldDB" id="A0A2S3U2V5"/>
<comment type="caution">
    <text evidence="1">The sequence shown here is derived from an EMBL/GenBank/DDBJ whole genome shotgun (WGS) entry which is preliminary data.</text>
</comment>
<protein>
    <submittedName>
        <fullName evidence="1">Uncharacterized protein</fullName>
    </submittedName>
</protein>
<dbReference type="EMBL" id="NKCZ01000120">
    <property type="protein sequence ID" value="POD82374.1"/>
    <property type="molecule type" value="Genomic_DNA"/>
</dbReference>
<organism evidence="1 2">
    <name type="scientific">Lactiplantibacillus plantarum subsp. plantarum</name>
    <dbReference type="NCBI Taxonomy" id="337330"/>
    <lineage>
        <taxon>Bacteria</taxon>
        <taxon>Bacillati</taxon>
        <taxon>Bacillota</taxon>
        <taxon>Bacilli</taxon>
        <taxon>Lactobacillales</taxon>
        <taxon>Lactobacillaceae</taxon>
        <taxon>Lactiplantibacillus</taxon>
    </lineage>
</organism>
<sequence length="83" mass="9513">MKIISLESIGLSDCLQDEDTFQNYWTTRQFRVGHKYDDDSSSTIISIDTSINGNNYIIRTEDGHKFVLPGGQYIAEYVEDDND</sequence>
<evidence type="ECO:0000313" key="1">
    <source>
        <dbReference type="EMBL" id="POD82374.1"/>
    </source>
</evidence>
<reference evidence="1 2" key="1">
    <citation type="submission" date="2017-06" db="EMBL/GenBank/DDBJ databases">
        <title>Genome sequence of Lactobacillus plantarum subsp. plantarum strain SRCM101258.</title>
        <authorList>
            <person name="Cho S.H."/>
        </authorList>
    </citation>
    <scope>NUCLEOTIDE SEQUENCE [LARGE SCALE GENOMIC DNA]</scope>
    <source>
        <strain evidence="1 2">SRCM101258</strain>
    </source>
</reference>
<proteinExistence type="predicted"/>
<gene>
    <name evidence="1" type="ORF">S101258_02604</name>
</gene>